<reference evidence="1 2" key="1">
    <citation type="submission" date="2024-02" db="EMBL/GenBank/DDBJ databases">
        <title>de novo genome assembly of Solanum bulbocastanum strain 11H21.</title>
        <authorList>
            <person name="Hosaka A.J."/>
        </authorList>
    </citation>
    <scope>NUCLEOTIDE SEQUENCE [LARGE SCALE GENOMIC DNA]</scope>
    <source>
        <tissue evidence="1">Young leaves</tissue>
    </source>
</reference>
<evidence type="ECO:0000313" key="1">
    <source>
        <dbReference type="EMBL" id="KAK6802888.1"/>
    </source>
</evidence>
<sequence>MVDEGGDLDMYTIKLHYKGRWVFEP</sequence>
<dbReference type="AlphaFoldDB" id="A0AAN8YMI8"/>
<organism evidence="1 2">
    <name type="scientific">Solanum bulbocastanum</name>
    <name type="common">Wild potato</name>
    <dbReference type="NCBI Taxonomy" id="147425"/>
    <lineage>
        <taxon>Eukaryota</taxon>
        <taxon>Viridiplantae</taxon>
        <taxon>Streptophyta</taxon>
        <taxon>Embryophyta</taxon>
        <taxon>Tracheophyta</taxon>
        <taxon>Spermatophyta</taxon>
        <taxon>Magnoliopsida</taxon>
        <taxon>eudicotyledons</taxon>
        <taxon>Gunneridae</taxon>
        <taxon>Pentapetalae</taxon>
        <taxon>asterids</taxon>
        <taxon>lamiids</taxon>
        <taxon>Solanales</taxon>
        <taxon>Solanaceae</taxon>
        <taxon>Solanoideae</taxon>
        <taxon>Solaneae</taxon>
        <taxon>Solanum</taxon>
    </lineage>
</organism>
<comment type="caution">
    <text evidence="1">The sequence shown here is derived from an EMBL/GenBank/DDBJ whole genome shotgun (WGS) entry which is preliminary data.</text>
</comment>
<evidence type="ECO:0000313" key="2">
    <source>
        <dbReference type="Proteomes" id="UP001371456"/>
    </source>
</evidence>
<dbReference type="Proteomes" id="UP001371456">
    <property type="component" value="Unassembled WGS sequence"/>
</dbReference>
<gene>
    <name evidence="1" type="ORF">RDI58_000672</name>
</gene>
<name>A0AAN8YMI8_SOLBU</name>
<dbReference type="EMBL" id="JBANQN010000001">
    <property type="protein sequence ID" value="KAK6802888.1"/>
    <property type="molecule type" value="Genomic_DNA"/>
</dbReference>
<protein>
    <submittedName>
        <fullName evidence="1">Uncharacterized protein</fullName>
    </submittedName>
</protein>
<proteinExistence type="predicted"/>
<keyword evidence="2" id="KW-1185">Reference proteome</keyword>
<accession>A0AAN8YMI8</accession>